<evidence type="ECO:0000259" key="1">
    <source>
        <dbReference type="Pfam" id="PF09994"/>
    </source>
</evidence>
<sequence>MQSSTPVTARLSSQAGPSDPFAEILAKSIETGRPKQPVQKHALHKKRIIVCCDGTWNSETFPTPLTNVSLLSRCILPFDDDIPQVVLYQPGIGTGTSKIGNVVEGATGRGLEENICEAYSFVCHNYAALGDEIFLLGFSRGAFTVRCIAQLINDVGVLTKVGLPFLLPIFSRWARRPKTKKEDGITWEGLCDTLREGRRHSHFLRRNVDIKACAVWDTVGSLGIPMIGGLPQPGPRRFKFVNSDLCPRIIHAFQALSLHERRRHFRPIVWKKSESPTSRTKTLKQCWFLGYHSDVGGGVDEPILSHIALAWMIRQLQDRDNRCYLAMELSNLWNFNTFKTTLTEIPLDLGATESSVVVSEEGEHGTDVLVSAELDKSILDAAFAKLLDETKDEDTDPKDDYIKLKDSKKEGVFLFGGKSYRRPGTRFWGPLGLAKITQPKYPDERIHFTVRMLLHQRAVLPPESLIGSKTGMLGLRPNENQVIVTEKFWHLPAEGNSKTYYEIKEENITKEETRLLANLLMSEKCRILVGKGPLETQGDLPQLNDTELGQSRSMKTRLEPIIDKLLWHLDDDKYQLEAHWSYNDYQKWKDSNKWYKIFSRRKGGKGKQPANRNQQQQ</sequence>
<dbReference type="STRING" id="576137.A0A1L7XPA8"/>
<dbReference type="OrthoDB" id="3162439at2759"/>
<protein>
    <recommendedName>
        <fullName evidence="1">T6SS Phospholipase effector Tle1-like catalytic domain-containing protein</fullName>
    </recommendedName>
</protein>
<dbReference type="Proteomes" id="UP000184330">
    <property type="component" value="Unassembled WGS sequence"/>
</dbReference>
<accession>A0A1L7XPA8</accession>
<gene>
    <name evidence="2" type="ORF">PAC_16708</name>
</gene>
<keyword evidence="3" id="KW-1185">Reference proteome</keyword>
<dbReference type="PANTHER" id="PTHR33840:SF1">
    <property type="entry name" value="TLE1 PHOSPHOLIPASE DOMAIN-CONTAINING PROTEIN"/>
    <property type="match status" value="1"/>
</dbReference>
<feature type="domain" description="T6SS Phospholipase effector Tle1-like catalytic" evidence="1">
    <location>
        <begin position="46"/>
        <end position="315"/>
    </location>
</feature>
<dbReference type="AlphaFoldDB" id="A0A1L7XPA8"/>
<dbReference type="Pfam" id="PF09994">
    <property type="entry name" value="T6SS_Tle1-like_cat"/>
    <property type="match status" value="1"/>
</dbReference>
<reference evidence="2 3" key="1">
    <citation type="submission" date="2016-03" db="EMBL/GenBank/DDBJ databases">
        <authorList>
            <person name="Ploux O."/>
        </authorList>
    </citation>
    <scope>NUCLEOTIDE SEQUENCE [LARGE SCALE GENOMIC DNA]</scope>
    <source>
        <strain evidence="2 3">UAMH 11012</strain>
    </source>
</reference>
<evidence type="ECO:0000313" key="2">
    <source>
        <dbReference type="EMBL" id="CZR66807.1"/>
    </source>
</evidence>
<evidence type="ECO:0000313" key="3">
    <source>
        <dbReference type="Proteomes" id="UP000184330"/>
    </source>
</evidence>
<proteinExistence type="predicted"/>
<dbReference type="EMBL" id="FJOG01000039">
    <property type="protein sequence ID" value="CZR66807.1"/>
    <property type="molecule type" value="Genomic_DNA"/>
</dbReference>
<organism evidence="2 3">
    <name type="scientific">Phialocephala subalpina</name>
    <dbReference type="NCBI Taxonomy" id="576137"/>
    <lineage>
        <taxon>Eukaryota</taxon>
        <taxon>Fungi</taxon>
        <taxon>Dikarya</taxon>
        <taxon>Ascomycota</taxon>
        <taxon>Pezizomycotina</taxon>
        <taxon>Leotiomycetes</taxon>
        <taxon>Helotiales</taxon>
        <taxon>Mollisiaceae</taxon>
        <taxon>Phialocephala</taxon>
        <taxon>Phialocephala fortinii species complex</taxon>
    </lineage>
</organism>
<name>A0A1L7XPA8_9HELO</name>
<dbReference type="PANTHER" id="PTHR33840">
    <property type="match status" value="1"/>
</dbReference>
<dbReference type="InterPro" id="IPR018712">
    <property type="entry name" value="Tle1-like_cat"/>
</dbReference>